<evidence type="ECO:0000313" key="2">
    <source>
        <dbReference type="EMBL" id="GJE25541.1"/>
    </source>
</evidence>
<sequence length="101" mass="11341">MDTLLFLLAGAALVAACAAFAVMNGRAKREPLRLPQEERLALDARDEDAAIDAIRPARESPIDRQAEILDLEIIDPEPVRRALEDHRAEGGRTEREDRRNR</sequence>
<accession>A0ABQ4T3I5</accession>
<dbReference type="RefSeq" id="WP_238309480.1">
    <property type="nucleotide sequence ID" value="NZ_BPQV01000001.1"/>
</dbReference>
<dbReference type="EMBL" id="BPQV01000001">
    <property type="protein sequence ID" value="GJE25541.1"/>
    <property type="molecule type" value="Genomic_DNA"/>
</dbReference>
<reference evidence="2" key="2">
    <citation type="submission" date="2021-08" db="EMBL/GenBank/DDBJ databases">
        <authorList>
            <person name="Tani A."/>
            <person name="Ola A."/>
            <person name="Ogura Y."/>
            <person name="Katsura K."/>
            <person name="Hayashi T."/>
        </authorList>
    </citation>
    <scope>NUCLEOTIDE SEQUENCE</scope>
    <source>
        <strain evidence="2">NBRC 15689</strain>
    </source>
</reference>
<proteinExistence type="predicted"/>
<dbReference type="Proteomes" id="UP001055156">
    <property type="component" value="Unassembled WGS sequence"/>
</dbReference>
<keyword evidence="3" id="KW-1185">Reference proteome</keyword>
<evidence type="ECO:0000256" key="1">
    <source>
        <dbReference type="SAM" id="MobiDB-lite"/>
    </source>
</evidence>
<gene>
    <name evidence="2" type="ORF">LKMONMHP_0379</name>
</gene>
<name>A0ABQ4T3I5_METOR</name>
<evidence type="ECO:0000313" key="3">
    <source>
        <dbReference type="Proteomes" id="UP001055156"/>
    </source>
</evidence>
<organism evidence="2 3">
    <name type="scientific">Methylobacterium organophilum</name>
    <dbReference type="NCBI Taxonomy" id="410"/>
    <lineage>
        <taxon>Bacteria</taxon>
        <taxon>Pseudomonadati</taxon>
        <taxon>Pseudomonadota</taxon>
        <taxon>Alphaproteobacteria</taxon>
        <taxon>Hyphomicrobiales</taxon>
        <taxon>Methylobacteriaceae</taxon>
        <taxon>Methylobacterium</taxon>
    </lineage>
</organism>
<protein>
    <submittedName>
        <fullName evidence="2">Uncharacterized protein</fullName>
    </submittedName>
</protein>
<comment type="caution">
    <text evidence="2">The sequence shown here is derived from an EMBL/GenBank/DDBJ whole genome shotgun (WGS) entry which is preliminary data.</text>
</comment>
<reference evidence="2" key="1">
    <citation type="journal article" date="2021" name="Front. Microbiol.">
        <title>Comprehensive Comparative Genomics and Phenotyping of Methylobacterium Species.</title>
        <authorList>
            <person name="Alessa O."/>
            <person name="Ogura Y."/>
            <person name="Fujitani Y."/>
            <person name="Takami H."/>
            <person name="Hayashi T."/>
            <person name="Sahin N."/>
            <person name="Tani A."/>
        </authorList>
    </citation>
    <scope>NUCLEOTIDE SEQUENCE</scope>
    <source>
        <strain evidence="2">NBRC 15689</strain>
    </source>
</reference>
<feature type="region of interest" description="Disordered" evidence="1">
    <location>
        <begin position="80"/>
        <end position="101"/>
    </location>
</feature>